<name>A0A4P6UQA2_9BURK</name>
<organism evidence="2 3">
    <name type="scientific">Hylemonella gracilis</name>
    <dbReference type="NCBI Taxonomy" id="80880"/>
    <lineage>
        <taxon>Bacteria</taxon>
        <taxon>Pseudomonadati</taxon>
        <taxon>Pseudomonadota</taxon>
        <taxon>Betaproteobacteria</taxon>
        <taxon>Burkholderiales</taxon>
        <taxon>Comamonadaceae</taxon>
        <taxon>Hylemonella</taxon>
    </lineage>
</organism>
<keyword evidence="1" id="KW-0472">Membrane</keyword>
<reference evidence="2 3" key="1">
    <citation type="submission" date="2018-07" db="EMBL/GenBank/DDBJ databases">
        <title>Exploring interactions and the metabolic potential of the ultra-small soil bacteria Hylemonella gracilis.</title>
        <authorList>
            <person name="Tyc O."/>
            <person name="Kulkarni P."/>
            <person name="Gawehns F."/>
            <person name="Hundscheid M."/>
            <person name="Zweers H."/>
            <person name="Garbeva P."/>
        </authorList>
    </citation>
    <scope>NUCLEOTIDE SEQUENCE [LARGE SCALE GENOMIC DNA]</scope>
    <source>
        <strain evidence="2 3">NS1</strain>
    </source>
</reference>
<feature type="transmembrane region" description="Helical" evidence="1">
    <location>
        <begin position="185"/>
        <end position="207"/>
    </location>
</feature>
<feature type="transmembrane region" description="Helical" evidence="1">
    <location>
        <begin position="92"/>
        <end position="116"/>
    </location>
</feature>
<dbReference type="RefSeq" id="WP_131281345.1">
    <property type="nucleotide sequence ID" value="NZ_CP031395.1"/>
</dbReference>
<feature type="transmembrane region" description="Helical" evidence="1">
    <location>
        <begin position="164"/>
        <end position="179"/>
    </location>
</feature>
<evidence type="ECO:0000313" key="2">
    <source>
        <dbReference type="EMBL" id="QBK05901.1"/>
    </source>
</evidence>
<protein>
    <submittedName>
        <fullName evidence="2">Uncharacterized protein</fullName>
    </submittedName>
</protein>
<proteinExistence type="predicted"/>
<sequence length="218" mass="24735">MFQRAETERQALLQALALGVLLTLAALLTAWLTRGQAIFSLLPPGGDAPDMRPEQRFDLHLTFFTIWATIALVTPALCLFPFIRGSALAWRYWLAFWTVSLLAFAIHFYWAVVLVFGNDWSRILNTPRVSAPRLDTVFAIWWVADVLLAWFHRSDALWVRAQRLLVHLLAFILFFMGAAREGELLLSRVIGYTMAAAVLLAVLTRLWRLRPGAGRRTG</sequence>
<keyword evidence="1" id="KW-0812">Transmembrane</keyword>
<keyword evidence="1" id="KW-1133">Transmembrane helix</keyword>
<feature type="transmembrane region" description="Helical" evidence="1">
    <location>
        <begin position="59"/>
        <end position="80"/>
    </location>
</feature>
<dbReference type="Proteomes" id="UP000292939">
    <property type="component" value="Chromosome"/>
</dbReference>
<accession>A0A4P6UQA2</accession>
<dbReference type="KEGG" id="hgr:DW355_15250"/>
<feature type="transmembrane region" description="Helical" evidence="1">
    <location>
        <begin position="136"/>
        <end position="152"/>
    </location>
</feature>
<dbReference type="AlphaFoldDB" id="A0A4P6UQA2"/>
<evidence type="ECO:0000313" key="3">
    <source>
        <dbReference type="Proteomes" id="UP000292939"/>
    </source>
</evidence>
<evidence type="ECO:0000256" key="1">
    <source>
        <dbReference type="SAM" id="Phobius"/>
    </source>
</evidence>
<dbReference type="EMBL" id="CP031395">
    <property type="protein sequence ID" value="QBK05901.1"/>
    <property type="molecule type" value="Genomic_DNA"/>
</dbReference>
<dbReference type="OrthoDB" id="8905736at2"/>
<gene>
    <name evidence="2" type="ORF">DW355_15250</name>
</gene>